<protein>
    <submittedName>
        <fullName evidence="3">Uncharacterized protein</fullName>
    </submittedName>
</protein>
<feature type="transmembrane region" description="Helical" evidence="2">
    <location>
        <begin position="44"/>
        <end position="64"/>
    </location>
</feature>
<name>A0A2T4BW62_TRILO</name>
<dbReference type="Proteomes" id="UP000240760">
    <property type="component" value="Unassembled WGS sequence"/>
</dbReference>
<keyword evidence="4" id="KW-1185">Reference proteome</keyword>
<evidence type="ECO:0000256" key="2">
    <source>
        <dbReference type="SAM" id="Phobius"/>
    </source>
</evidence>
<evidence type="ECO:0000256" key="1">
    <source>
        <dbReference type="SAM" id="MobiDB-lite"/>
    </source>
</evidence>
<keyword evidence="2" id="KW-1133">Transmembrane helix</keyword>
<organism evidence="3 4">
    <name type="scientific">Trichoderma longibrachiatum ATCC 18648</name>
    <dbReference type="NCBI Taxonomy" id="983965"/>
    <lineage>
        <taxon>Eukaryota</taxon>
        <taxon>Fungi</taxon>
        <taxon>Dikarya</taxon>
        <taxon>Ascomycota</taxon>
        <taxon>Pezizomycotina</taxon>
        <taxon>Sordariomycetes</taxon>
        <taxon>Hypocreomycetidae</taxon>
        <taxon>Hypocreales</taxon>
        <taxon>Hypocreaceae</taxon>
        <taxon>Trichoderma</taxon>
    </lineage>
</organism>
<sequence length="103" mass="11587">MASDCNGNISSESRRFDSVPGEQFSPEKSYVFFAFFVRRNLPSLYLFINLDCTSTIVVIVFRFLLLSLQSQPESFSLYNCSPWVLLYGIACSSVIFSLASLTS</sequence>
<evidence type="ECO:0000313" key="4">
    <source>
        <dbReference type="Proteomes" id="UP000240760"/>
    </source>
</evidence>
<keyword evidence="2" id="KW-0472">Membrane</keyword>
<proteinExistence type="predicted"/>
<feature type="region of interest" description="Disordered" evidence="1">
    <location>
        <begin position="1"/>
        <end position="23"/>
    </location>
</feature>
<accession>A0A2T4BW62</accession>
<dbReference type="AlphaFoldDB" id="A0A2T4BW62"/>
<evidence type="ECO:0000313" key="3">
    <source>
        <dbReference type="EMBL" id="PTB73537.1"/>
    </source>
</evidence>
<feature type="transmembrane region" description="Helical" evidence="2">
    <location>
        <begin position="84"/>
        <end position="102"/>
    </location>
</feature>
<feature type="compositionally biased region" description="Polar residues" evidence="1">
    <location>
        <begin position="1"/>
        <end position="11"/>
    </location>
</feature>
<dbReference type="EMBL" id="KZ679138">
    <property type="protein sequence ID" value="PTB73537.1"/>
    <property type="molecule type" value="Genomic_DNA"/>
</dbReference>
<keyword evidence="2" id="KW-0812">Transmembrane</keyword>
<reference evidence="3 4" key="1">
    <citation type="submission" date="2016-07" db="EMBL/GenBank/DDBJ databases">
        <title>Multiple horizontal gene transfer events from other fungi enriched the ability of initially mycotrophic Trichoderma (Ascomycota) to feed on dead plant biomass.</title>
        <authorList>
            <consortium name="DOE Joint Genome Institute"/>
            <person name="Aerts A."/>
            <person name="Atanasova L."/>
            <person name="Chenthamara K."/>
            <person name="Zhang J."/>
            <person name="Grujic M."/>
            <person name="Henrissat B."/>
            <person name="Kuo A."/>
            <person name="Salamov A."/>
            <person name="Lipzen A."/>
            <person name="Labutti K."/>
            <person name="Barry K."/>
            <person name="Miao Y."/>
            <person name="Rahimi M.J."/>
            <person name="Shen Q."/>
            <person name="Grigoriev I.V."/>
            <person name="Kubicek C.P."/>
            <person name="Druzhinina I.S."/>
        </authorList>
    </citation>
    <scope>NUCLEOTIDE SEQUENCE [LARGE SCALE GENOMIC DNA]</scope>
    <source>
        <strain evidence="3 4">ATCC 18648</strain>
    </source>
</reference>
<gene>
    <name evidence="3" type="ORF">M440DRAFT_133449</name>
</gene>